<sequence length="144" mass="15171">MTPEPSEETILHASCVAVSGRGVLILGASGAGKSGLALQLMALGAELVADDRTRVIRRDDSVIARAPAAIAGRIEARGLGILGAEALAEAPVRLVVDLDRPEPDRLPPLREYRLLGLAVPLCHRSETVHFPAAIIQYVRGGRIA</sequence>
<dbReference type="Proteomes" id="UP001595443">
    <property type="component" value="Unassembled WGS sequence"/>
</dbReference>
<dbReference type="CDD" id="cd01918">
    <property type="entry name" value="HprK_C"/>
    <property type="match status" value="1"/>
</dbReference>
<dbReference type="PANTHER" id="PTHR30305">
    <property type="entry name" value="PROTEIN YJDM-RELATED"/>
    <property type="match status" value="1"/>
</dbReference>
<evidence type="ECO:0000313" key="2">
    <source>
        <dbReference type="EMBL" id="MFC2969808.1"/>
    </source>
</evidence>
<comment type="caution">
    <text evidence="2">The sequence shown here is derived from an EMBL/GenBank/DDBJ whole genome shotgun (WGS) entry which is preliminary data.</text>
</comment>
<dbReference type="GO" id="GO:0016301">
    <property type="term" value="F:kinase activity"/>
    <property type="evidence" value="ECO:0007669"/>
    <property type="project" value="UniProtKB-KW"/>
</dbReference>
<keyword evidence="2" id="KW-0418">Kinase</keyword>
<dbReference type="EMBL" id="JBHRSK010000015">
    <property type="protein sequence ID" value="MFC2969808.1"/>
    <property type="molecule type" value="Genomic_DNA"/>
</dbReference>
<dbReference type="InterPro" id="IPR011104">
    <property type="entry name" value="Hpr_kin/Pase_C"/>
</dbReference>
<organism evidence="2 3">
    <name type="scientific">Acidimangrovimonas pyrenivorans</name>
    <dbReference type="NCBI Taxonomy" id="2030798"/>
    <lineage>
        <taxon>Bacteria</taxon>
        <taxon>Pseudomonadati</taxon>
        <taxon>Pseudomonadota</taxon>
        <taxon>Alphaproteobacteria</taxon>
        <taxon>Rhodobacterales</taxon>
        <taxon>Paracoccaceae</taxon>
        <taxon>Acidimangrovimonas</taxon>
    </lineage>
</organism>
<evidence type="ECO:0000313" key="3">
    <source>
        <dbReference type="Proteomes" id="UP001595443"/>
    </source>
</evidence>
<dbReference type="Gene3D" id="3.40.50.300">
    <property type="entry name" value="P-loop containing nucleotide triphosphate hydrolases"/>
    <property type="match status" value="1"/>
</dbReference>
<feature type="domain" description="HPr kinase/phosphorylase C-terminal" evidence="1">
    <location>
        <begin position="6"/>
        <end position="86"/>
    </location>
</feature>
<accession>A0ABV7AL36</accession>
<dbReference type="RefSeq" id="WP_377834570.1">
    <property type="nucleotide sequence ID" value="NZ_JBHRSK010000015.1"/>
</dbReference>
<proteinExistence type="predicted"/>
<gene>
    <name evidence="2" type="ORF">ACFOES_17045</name>
</gene>
<protein>
    <submittedName>
        <fullName evidence="2">HPr kinase/phosphorylase</fullName>
    </submittedName>
</protein>
<keyword evidence="3" id="KW-1185">Reference proteome</keyword>
<reference evidence="3" key="1">
    <citation type="journal article" date="2019" name="Int. J. Syst. Evol. Microbiol.">
        <title>The Global Catalogue of Microorganisms (GCM) 10K type strain sequencing project: providing services to taxonomists for standard genome sequencing and annotation.</title>
        <authorList>
            <consortium name="The Broad Institute Genomics Platform"/>
            <consortium name="The Broad Institute Genome Sequencing Center for Infectious Disease"/>
            <person name="Wu L."/>
            <person name="Ma J."/>
        </authorList>
    </citation>
    <scope>NUCLEOTIDE SEQUENCE [LARGE SCALE GENOMIC DNA]</scope>
    <source>
        <strain evidence="3">KCTC 62192</strain>
    </source>
</reference>
<dbReference type="PANTHER" id="PTHR30305:SF1">
    <property type="entry name" value="HPR KINASE_PHOSPHORYLASE"/>
    <property type="match status" value="1"/>
</dbReference>
<evidence type="ECO:0000259" key="1">
    <source>
        <dbReference type="Pfam" id="PF07475"/>
    </source>
</evidence>
<name>A0ABV7AL36_9RHOB</name>
<dbReference type="InterPro" id="IPR027417">
    <property type="entry name" value="P-loop_NTPase"/>
</dbReference>
<dbReference type="SUPFAM" id="SSF53795">
    <property type="entry name" value="PEP carboxykinase-like"/>
    <property type="match status" value="1"/>
</dbReference>
<keyword evidence="2" id="KW-0808">Transferase</keyword>
<dbReference type="Pfam" id="PF07475">
    <property type="entry name" value="Hpr_kinase_C"/>
    <property type="match status" value="1"/>
</dbReference>